<dbReference type="RefSeq" id="WP_109389791.1">
    <property type="nucleotide sequence ID" value="NZ_QETF01000021.1"/>
</dbReference>
<dbReference type="PANTHER" id="PTHR43227">
    <property type="entry name" value="BLL4140 PROTEIN"/>
    <property type="match status" value="1"/>
</dbReference>
<dbReference type="CDD" id="cd06261">
    <property type="entry name" value="TM_PBP2"/>
    <property type="match status" value="1"/>
</dbReference>
<proteinExistence type="inferred from homology"/>
<dbReference type="EMBL" id="QETF01000021">
    <property type="protein sequence ID" value="PWG15899.1"/>
    <property type="molecule type" value="Genomic_DNA"/>
</dbReference>
<dbReference type="GO" id="GO:0055085">
    <property type="term" value="P:transmembrane transport"/>
    <property type="evidence" value="ECO:0007669"/>
    <property type="project" value="InterPro"/>
</dbReference>
<evidence type="ECO:0000256" key="4">
    <source>
        <dbReference type="ARBA" id="ARBA00022475"/>
    </source>
</evidence>
<dbReference type="InterPro" id="IPR035906">
    <property type="entry name" value="MetI-like_sf"/>
</dbReference>
<name>A0A2V1P061_9RHOB</name>
<feature type="domain" description="ABC transmembrane type-1" evidence="9">
    <location>
        <begin position="87"/>
        <end position="303"/>
    </location>
</feature>
<feature type="transmembrane region" description="Helical" evidence="8">
    <location>
        <begin position="283"/>
        <end position="304"/>
    </location>
</feature>
<evidence type="ECO:0000259" key="9">
    <source>
        <dbReference type="PROSITE" id="PS50928"/>
    </source>
</evidence>
<gene>
    <name evidence="10" type="ORF">DFK10_14705</name>
</gene>
<feature type="transmembrane region" description="Helical" evidence="8">
    <location>
        <begin position="91"/>
        <end position="114"/>
    </location>
</feature>
<dbReference type="SUPFAM" id="SSF161098">
    <property type="entry name" value="MetI-like"/>
    <property type="match status" value="1"/>
</dbReference>
<evidence type="ECO:0000256" key="2">
    <source>
        <dbReference type="ARBA" id="ARBA00009306"/>
    </source>
</evidence>
<keyword evidence="5 8" id="KW-0812">Transmembrane</keyword>
<evidence type="ECO:0000313" key="10">
    <source>
        <dbReference type="EMBL" id="PWG15899.1"/>
    </source>
</evidence>
<dbReference type="Gene3D" id="1.10.3720.10">
    <property type="entry name" value="MetI-like"/>
    <property type="match status" value="1"/>
</dbReference>
<evidence type="ECO:0000256" key="5">
    <source>
        <dbReference type="ARBA" id="ARBA00022692"/>
    </source>
</evidence>
<organism evidence="10 11">
    <name type="scientific">Salibaculum griseiflavum</name>
    <dbReference type="NCBI Taxonomy" id="1914409"/>
    <lineage>
        <taxon>Bacteria</taxon>
        <taxon>Pseudomonadati</taxon>
        <taxon>Pseudomonadota</taxon>
        <taxon>Alphaproteobacteria</taxon>
        <taxon>Rhodobacterales</taxon>
        <taxon>Roseobacteraceae</taxon>
        <taxon>Salibaculum</taxon>
    </lineage>
</organism>
<reference evidence="11" key="1">
    <citation type="submission" date="2018-05" db="EMBL/GenBank/DDBJ databases">
        <authorList>
            <person name="Du Z."/>
            <person name="Wang X."/>
        </authorList>
    </citation>
    <scope>NUCLEOTIDE SEQUENCE [LARGE SCALE GENOMIC DNA]</scope>
    <source>
        <strain evidence="11">WDS4C29</strain>
    </source>
</reference>
<keyword evidence="3 8" id="KW-0813">Transport</keyword>
<evidence type="ECO:0000256" key="8">
    <source>
        <dbReference type="RuleBase" id="RU363032"/>
    </source>
</evidence>
<evidence type="ECO:0000256" key="6">
    <source>
        <dbReference type="ARBA" id="ARBA00022989"/>
    </source>
</evidence>
<dbReference type="GO" id="GO:0005886">
    <property type="term" value="C:plasma membrane"/>
    <property type="evidence" value="ECO:0007669"/>
    <property type="project" value="UniProtKB-SubCell"/>
</dbReference>
<feature type="transmembrane region" description="Helical" evidence="8">
    <location>
        <begin position="126"/>
        <end position="146"/>
    </location>
</feature>
<dbReference type="Pfam" id="PF00528">
    <property type="entry name" value="BPD_transp_1"/>
    <property type="match status" value="1"/>
</dbReference>
<dbReference type="InterPro" id="IPR000515">
    <property type="entry name" value="MetI-like"/>
</dbReference>
<protein>
    <submittedName>
        <fullName evidence="10">Sugar ABC transporter permease</fullName>
    </submittedName>
</protein>
<comment type="similarity">
    <text evidence="2 8">Belongs to the binding-protein-dependent transport system permease family.</text>
</comment>
<keyword evidence="6 8" id="KW-1133">Transmembrane helix</keyword>
<keyword evidence="7 8" id="KW-0472">Membrane</keyword>
<keyword evidence="11" id="KW-1185">Reference proteome</keyword>
<keyword evidence="4" id="KW-1003">Cell membrane</keyword>
<evidence type="ECO:0000256" key="7">
    <source>
        <dbReference type="ARBA" id="ARBA00023136"/>
    </source>
</evidence>
<sequence length="315" mass="34534">MNDQAIQDRSDDGIVETQAGPRSRADRILPYVFAGPAFAIYAVLVILPLGHTFLLGFYDWSGAGPMTFAGLDNYIKIFTDPITRTAIANNLIWAVLATIVPVSMALLLAVLLATHLPPGVRLFFSTVYYLPAVLALAVSAIIWGWVYNPAWGALNTFLGSIGLSGLEQPWLGDPSIALYSVFLVSSWAYFGFCLIILLAAIQNVDPSLYDAAKLDGANAWTQFWHVTIPGIRNELNFVVLYTAIEAFRVFDLIFIMTGGGPFYQTEVIATAVYREAFIEHEVGYASAIASLMTLIIATLATVALRWRERTAPENQ</sequence>
<dbReference type="Proteomes" id="UP000245293">
    <property type="component" value="Unassembled WGS sequence"/>
</dbReference>
<feature type="transmembrane region" description="Helical" evidence="8">
    <location>
        <begin position="238"/>
        <end position="263"/>
    </location>
</feature>
<accession>A0A2V1P061</accession>
<evidence type="ECO:0000313" key="11">
    <source>
        <dbReference type="Proteomes" id="UP000245293"/>
    </source>
</evidence>
<dbReference type="AlphaFoldDB" id="A0A2V1P061"/>
<evidence type="ECO:0000256" key="1">
    <source>
        <dbReference type="ARBA" id="ARBA00004651"/>
    </source>
</evidence>
<dbReference type="PROSITE" id="PS50928">
    <property type="entry name" value="ABC_TM1"/>
    <property type="match status" value="1"/>
</dbReference>
<feature type="transmembrane region" description="Helical" evidence="8">
    <location>
        <begin position="176"/>
        <end position="201"/>
    </location>
</feature>
<evidence type="ECO:0000256" key="3">
    <source>
        <dbReference type="ARBA" id="ARBA00022448"/>
    </source>
</evidence>
<comment type="caution">
    <text evidence="10">The sequence shown here is derived from an EMBL/GenBank/DDBJ whole genome shotgun (WGS) entry which is preliminary data.</text>
</comment>
<dbReference type="OrthoDB" id="9805108at2"/>
<feature type="transmembrane region" description="Helical" evidence="8">
    <location>
        <begin position="28"/>
        <end position="50"/>
    </location>
</feature>
<comment type="subcellular location">
    <subcellularLocation>
        <location evidence="1 8">Cell membrane</location>
        <topology evidence="1 8">Multi-pass membrane protein</topology>
    </subcellularLocation>
</comment>
<dbReference type="PANTHER" id="PTHR43227:SF11">
    <property type="entry name" value="BLL4140 PROTEIN"/>
    <property type="match status" value="1"/>
</dbReference>
<dbReference type="InterPro" id="IPR050809">
    <property type="entry name" value="UgpAE/MalFG_permease"/>
</dbReference>